<evidence type="ECO:0000256" key="1">
    <source>
        <dbReference type="ARBA" id="ARBA00022980"/>
    </source>
</evidence>
<dbReference type="InterPro" id="IPR000589">
    <property type="entry name" value="Ribosomal_uS15"/>
</dbReference>
<reference evidence="7 8" key="1">
    <citation type="submission" date="2017-02" db="EMBL/GenBank/DDBJ databases">
        <title>Arcobacter caeni sp. nov, a new Arcobacter species isolated from reclaimed water.</title>
        <authorList>
            <person name="Figueras M.J."/>
            <person name="Perez-Cataluna A."/>
            <person name="Salas-Masso N."/>
        </authorList>
    </citation>
    <scope>NUCLEOTIDE SEQUENCE [LARGE SCALE GENOMIC DNA]</scope>
    <source>
        <strain evidence="7 8">RW17-10</strain>
    </source>
</reference>
<proteinExistence type="inferred from homology"/>
<dbReference type="PROSITE" id="PS00362">
    <property type="entry name" value="RIBOSOMAL_S15"/>
    <property type="match status" value="1"/>
</dbReference>
<protein>
    <recommendedName>
        <fullName evidence="4">Small ribosomal subunit protein uS15</fullName>
    </recommendedName>
</protein>
<dbReference type="GO" id="GO:0022627">
    <property type="term" value="C:cytosolic small ribosomal subunit"/>
    <property type="evidence" value="ECO:0007669"/>
    <property type="project" value="TreeGrafter"/>
</dbReference>
<keyword evidence="4 6" id="KW-0699">rRNA-binding</keyword>
<dbReference type="NCBIfam" id="TIGR00952">
    <property type="entry name" value="S15_bact"/>
    <property type="match status" value="1"/>
</dbReference>
<evidence type="ECO:0000313" key="8">
    <source>
        <dbReference type="Proteomes" id="UP000251135"/>
    </source>
</evidence>
<accession>A0A363D3X9</accession>
<evidence type="ECO:0000256" key="3">
    <source>
        <dbReference type="ARBA" id="ARBA00064542"/>
    </source>
</evidence>
<dbReference type="GO" id="GO:0019843">
    <property type="term" value="F:rRNA binding"/>
    <property type="evidence" value="ECO:0007669"/>
    <property type="project" value="UniProtKB-UniRule"/>
</dbReference>
<dbReference type="OrthoDB" id="9799262at2"/>
<keyword evidence="8" id="KW-1185">Reference proteome</keyword>
<dbReference type="EMBL" id="MUXE01000002">
    <property type="protein sequence ID" value="PUE66009.1"/>
    <property type="molecule type" value="Genomic_DNA"/>
</dbReference>
<dbReference type="InterPro" id="IPR009068">
    <property type="entry name" value="uS15_NS1_RNA-bd_sf"/>
</dbReference>
<comment type="function">
    <text evidence="4 6">One of the primary rRNA binding proteins, it binds directly to 16S rRNA where it helps nucleate assembly of the platform of the 30S subunit by binding and bridging several RNA helices of the 16S rRNA.</text>
</comment>
<dbReference type="AlphaFoldDB" id="A0A363D3X9"/>
<evidence type="ECO:0000313" key="7">
    <source>
        <dbReference type="EMBL" id="PUE66009.1"/>
    </source>
</evidence>
<sequence>MALDQEVKAAIIAKYGKKDGDTGSSEVQIALLTEQVKILTEHLKVFKKDHSSRLGLLKMVGKRKRLLKYLRSKNYASFVELVASLGIRAK</sequence>
<dbReference type="Gene3D" id="1.10.287.10">
    <property type="entry name" value="S15/NS1, RNA-binding"/>
    <property type="match status" value="1"/>
</dbReference>
<dbReference type="GO" id="GO:0006412">
    <property type="term" value="P:translation"/>
    <property type="evidence" value="ECO:0007669"/>
    <property type="project" value="UniProtKB-UniRule"/>
</dbReference>
<evidence type="ECO:0000256" key="2">
    <source>
        <dbReference type="ARBA" id="ARBA00023274"/>
    </source>
</evidence>
<dbReference type="SMART" id="SM01387">
    <property type="entry name" value="Ribosomal_S15"/>
    <property type="match status" value="1"/>
</dbReference>
<keyword evidence="1 4" id="KW-0689">Ribosomal protein</keyword>
<comment type="similarity">
    <text evidence="4 5">Belongs to the universal ribosomal protein uS15 family.</text>
</comment>
<dbReference type="Gene3D" id="6.10.250.3130">
    <property type="match status" value="1"/>
</dbReference>
<gene>
    <name evidence="4" type="primary">rpsO</name>
    <name evidence="7" type="ORF">B0174_01705</name>
</gene>
<dbReference type="GO" id="GO:0003735">
    <property type="term" value="F:structural constituent of ribosome"/>
    <property type="evidence" value="ECO:0007669"/>
    <property type="project" value="InterPro"/>
</dbReference>
<comment type="subunit">
    <text evidence="3 4">Part of the 30S ribosomal subunit. Forms a bridge to the 50S subunit in the 70S ribosome, contacting the 23S rRNA.</text>
</comment>
<dbReference type="HAMAP" id="MF_01343_B">
    <property type="entry name" value="Ribosomal_uS15_B"/>
    <property type="match status" value="1"/>
</dbReference>
<keyword evidence="2 4" id="KW-0687">Ribonucleoprotein</keyword>
<organism evidence="7 8">
    <name type="scientific">Arcobacter caeni</name>
    <dbReference type="NCBI Taxonomy" id="1912877"/>
    <lineage>
        <taxon>Bacteria</taxon>
        <taxon>Pseudomonadati</taxon>
        <taxon>Campylobacterota</taxon>
        <taxon>Epsilonproteobacteria</taxon>
        <taxon>Campylobacterales</taxon>
        <taxon>Arcobacteraceae</taxon>
        <taxon>Arcobacter</taxon>
    </lineage>
</organism>
<dbReference type="Proteomes" id="UP000251135">
    <property type="component" value="Unassembled WGS sequence"/>
</dbReference>
<evidence type="ECO:0000256" key="4">
    <source>
        <dbReference type="HAMAP-Rule" id="MF_01343"/>
    </source>
</evidence>
<dbReference type="RefSeq" id="WP_108557916.1">
    <property type="nucleotide sequence ID" value="NZ_MUXE01000002.1"/>
</dbReference>
<comment type="function">
    <text evidence="4">Forms an intersubunit bridge (bridge B4) with the 23S rRNA of the 50S subunit in the ribosome.</text>
</comment>
<dbReference type="SUPFAM" id="SSF47060">
    <property type="entry name" value="S15/NS1 RNA-binding domain"/>
    <property type="match status" value="1"/>
</dbReference>
<dbReference type="PANTHER" id="PTHR23321:SF26">
    <property type="entry name" value="SMALL RIBOSOMAL SUBUNIT PROTEIN US15M"/>
    <property type="match status" value="1"/>
</dbReference>
<name>A0A363D3X9_9BACT</name>
<dbReference type="CDD" id="cd00353">
    <property type="entry name" value="Ribosomal_S15p_S13e"/>
    <property type="match status" value="1"/>
</dbReference>
<keyword evidence="4 6" id="KW-0694">RNA-binding</keyword>
<evidence type="ECO:0000256" key="6">
    <source>
        <dbReference type="RuleBase" id="RU004524"/>
    </source>
</evidence>
<evidence type="ECO:0000256" key="5">
    <source>
        <dbReference type="RuleBase" id="RU003919"/>
    </source>
</evidence>
<dbReference type="InterPro" id="IPR005290">
    <property type="entry name" value="Ribosomal_uS15_bac-type"/>
</dbReference>
<dbReference type="PANTHER" id="PTHR23321">
    <property type="entry name" value="RIBOSOMAL PROTEIN S15, BACTERIAL AND ORGANELLAR"/>
    <property type="match status" value="1"/>
</dbReference>
<dbReference type="Pfam" id="PF00312">
    <property type="entry name" value="Ribosomal_S15"/>
    <property type="match status" value="1"/>
</dbReference>
<comment type="caution">
    <text evidence="7">The sequence shown here is derived from an EMBL/GenBank/DDBJ whole genome shotgun (WGS) entry which is preliminary data.</text>
</comment>
<dbReference type="FunFam" id="1.10.287.10:FF:000002">
    <property type="entry name" value="30S ribosomal protein S15"/>
    <property type="match status" value="1"/>
</dbReference>